<sequence>METIDSDYLNYFKTYAAQHPELTEADESIMADPWDINEDVLLGYVLSLLI</sequence>
<protein>
    <submittedName>
        <fullName evidence="1">Uncharacterized protein</fullName>
    </submittedName>
</protein>
<reference evidence="1 2" key="1">
    <citation type="submission" date="2015-09" db="EMBL/GenBank/DDBJ databases">
        <title>Genome sequence of Acetobacterium wieringae DSM 1911.</title>
        <authorList>
            <person name="Poehlein A."/>
            <person name="Bengelsdorf F.R."/>
            <person name="Schiel-Bengelsdorf B."/>
            <person name="Duerre P."/>
            <person name="Daniel R."/>
        </authorList>
    </citation>
    <scope>NUCLEOTIDE SEQUENCE [LARGE SCALE GENOMIC DNA]</scope>
    <source>
        <strain evidence="1 2">DSM 1911</strain>
    </source>
</reference>
<dbReference type="EMBL" id="LKEU01000023">
    <property type="protein sequence ID" value="OFV71370.1"/>
    <property type="molecule type" value="Genomic_DNA"/>
</dbReference>
<proteinExistence type="predicted"/>
<gene>
    <name evidence="1" type="ORF">ACWI_10990</name>
</gene>
<dbReference type="Proteomes" id="UP000176244">
    <property type="component" value="Unassembled WGS sequence"/>
</dbReference>
<accession>A0A1F2PJ53</accession>
<comment type="caution">
    <text evidence="1">The sequence shown here is derived from an EMBL/GenBank/DDBJ whole genome shotgun (WGS) entry which is preliminary data.</text>
</comment>
<evidence type="ECO:0000313" key="2">
    <source>
        <dbReference type="Proteomes" id="UP000176244"/>
    </source>
</evidence>
<evidence type="ECO:0000313" key="1">
    <source>
        <dbReference type="EMBL" id="OFV71370.1"/>
    </source>
</evidence>
<dbReference type="STRING" id="52694.ACWI_10990"/>
<dbReference type="AlphaFoldDB" id="A0A1F2PJ53"/>
<organism evidence="1 2">
    <name type="scientific">Acetobacterium wieringae</name>
    <dbReference type="NCBI Taxonomy" id="52694"/>
    <lineage>
        <taxon>Bacteria</taxon>
        <taxon>Bacillati</taxon>
        <taxon>Bacillota</taxon>
        <taxon>Clostridia</taxon>
        <taxon>Eubacteriales</taxon>
        <taxon>Eubacteriaceae</taxon>
        <taxon>Acetobacterium</taxon>
    </lineage>
</organism>
<name>A0A1F2PJ53_9FIRM</name>
<dbReference type="RefSeq" id="WP_175440909.1">
    <property type="nucleotide sequence ID" value="NZ_JBCFAW010000009.1"/>
</dbReference>